<evidence type="ECO:0000256" key="3">
    <source>
        <dbReference type="ARBA" id="ARBA00023163"/>
    </source>
</evidence>
<dbReference type="PANTHER" id="PTHR30055">
    <property type="entry name" value="HTH-TYPE TRANSCRIPTIONAL REGULATOR RUTR"/>
    <property type="match status" value="1"/>
</dbReference>
<gene>
    <name evidence="6" type="ORF">BN1012_Phect259</name>
</gene>
<dbReference type="KEGG" id="pect:BN1012_Phect259"/>
<dbReference type="GO" id="GO:0003700">
    <property type="term" value="F:DNA-binding transcription factor activity"/>
    <property type="evidence" value="ECO:0007669"/>
    <property type="project" value="TreeGrafter"/>
</dbReference>
<dbReference type="AlphaFoldDB" id="X5M678"/>
<protein>
    <recommendedName>
        <fullName evidence="5">HTH tetR-type domain-containing protein</fullName>
    </recommendedName>
</protein>
<dbReference type="EMBL" id="HG966617">
    <property type="protein sequence ID" value="CDO58473.1"/>
    <property type="molecule type" value="Genomic_DNA"/>
</dbReference>
<evidence type="ECO:0000256" key="1">
    <source>
        <dbReference type="ARBA" id="ARBA00023015"/>
    </source>
</evidence>
<feature type="DNA-binding region" description="H-T-H motif" evidence="4">
    <location>
        <begin position="18"/>
        <end position="37"/>
    </location>
</feature>
<dbReference type="HOGENOM" id="CLU_1189481_0_0_5"/>
<feature type="domain" description="HTH tetR-type" evidence="5">
    <location>
        <begin position="1"/>
        <end position="55"/>
    </location>
</feature>
<reference evidence="6 7" key="1">
    <citation type="journal article" date="2014" name="Front. Genet.">
        <title>Genome and metabolic network of "Candidatus Phaeomarinobacter ectocarpi" Ec32, a new candidate genus of Alphaproteobacteria frequently associated with brown algae.</title>
        <authorList>
            <person name="Dittami S.M."/>
            <person name="Barbeyron T."/>
            <person name="Boyen C."/>
            <person name="Cambefort J."/>
            <person name="Collet G."/>
            <person name="Delage L."/>
            <person name="Gobet A."/>
            <person name="Groisillier A."/>
            <person name="Leblanc C."/>
            <person name="Michel G."/>
            <person name="Scornet D."/>
            <person name="Siegel A."/>
            <person name="Tapia J.E."/>
            <person name="Tonon T."/>
        </authorList>
    </citation>
    <scope>NUCLEOTIDE SEQUENCE [LARGE SCALE GENOMIC DNA]</scope>
    <source>
        <strain evidence="6 7">Ec32</strain>
    </source>
</reference>
<evidence type="ECO:0000259" key="5">
    <source>
        <dbReference type="PROSITE" id="PS50977"/>
    </source>
</evidence>
<organism evidence="6 7">
    <name type="scientific">Candidatus Phaeomarinibacter ectocarpi</name>
    <dbReference type="NCBI Taxonomy" id="1458461"/>
    <lineage>
        <taxon>Bacteria</taxon>
        <taxon>Pseudomonadati</taxon>
        <taxon>Pseudomonadota</taxon>
        <taxon>Alphaproteobacteria</taxon>
        <taxon>Hyphomicrobiales</taxon>
        <taxon>Parvibaculaceae</taxon>
        <taxon>Candidatus Phaeomarinibacter</taxon>
    </lineage>
</organism>
<dbReference type="SUPFAM" id="SSF46689">
    <property type="entry name" value="Homeodomain-like"/>
    <property type="match status" value="1"/>
</dbReference>
<sequence length="216" mass="23679">MARAAFECISRTGYLRTQMADVAKAADLSPAALYSYAKGKEGLLTLAVLHALGDGLPDGPLPITPMTPDEIVDLSERRIAQLAHWDTLTAALKAKTPPTLATLKQIGAEAYDLQSANRKGIWLIDRLSLELPEIEKMQATRMHGALMGDLTHLIAKWAEPGIVPDVAARNAVEMLAWPSMHRHRDAWLKPTADEAQIRETALRQYAALLASTIRKK</sequence>
<dbReference type="InterPro" id="IPR001647">
    <property type="entry name" value="HTH_TetR"/>
</dbReference>
<keyword evidence="3" id="KW-0804">Transcription</keyword>
<proteinExistence type="predicted"/>
<dbReference type="PANTHER" id="PTHR30055:SF234">
    <property type="entry name" value="HTH-TYPE TRANSCRIPTIONAL REGULATOR BETI"/>
    <property type="match status" value="1"/>
</dbReference>
<evidence type="ECO:0000256" key="2">
    <source>
        <dbReference type="ARBA" id="ARBA00023125"/>
    </source>
</evidence>
<keyword evidence="1" id="KW-0805">Transcription regulation</keyword>
<dbReference type="Pfam" id="PF00440">
    <property type="entry name" value="TetR_N"/>
    <property type="match status" value="1"/>
</dbReference>
<dbReference type="Gene3D" id="1.10.357.10">
    <property type="entry name" value="Tetracycline Repressor, domain 2"/>
    <property type="match status" value="1"/>
</dbReference>
<evidence type="ECO:0000313" key="7">
    <source>
        <dbReference type="Proteomes" id="UP000032160"/>
    </source>
</evidence>
<evidence type="ECO:0000313" key="6">
    <source>
        <dbReference type="EMBL" id="CDO58473.1"/>
    </source>
</evidence>
<dbReference type="InterPro" id="IPR050109">
    <property type="entry name" value="HTH-type_TetR-like_transc_reg"/>
</dbReference>
<evidence type="ECO:0000256" key="4">
    <source>
        <dbReference type="PROSITE-ProRule" id="PRU00335"/>
    </source>
</evidence>
<dbReference type="Proteomes" id="UP000032160">
    <property type="component" value="Chromosome I"/>
</dbReference>
<dbReference type="PROSITE" id="PS50977">
    <property type="entry name" value="HTH_TETR_2"/>
    <property type="match status" value="1"/>
</dbReference>
<dbReference type="InterPro" id="IPR009057">
    <property type="entry name" value="Homeodomain-like_sf"/>
</dbReference>
<accession>X5M678</accession>
<keyword evidence="7" id="KW-1185">Reference proteome</keyword>
<dbReference type="GO" id="GO:0000976">
    <property type="term" value="F:transcription cis-regulatory region binding"/>
    <property type="evidence" value="ECO:0007669"/>
    <property type="project" value="TreeGrafter"/>
</dbReference>
<name>X5M678_9HYPH</name>
<keyword evidence="2 4" id="KW-0238">DNA-binding</keyword>